<accession>A0A7G9YDP7</accession>
<name>A0A7G9YDP7_9EURY</name>
<feature type="compositionally biased region" description="Polar residues" evidence="1">
    <location>
        <begin position="12"/>
        <end position="24"/>
    </location>
</feature>
<reference evidence="2" key="1">
    <citation type="submission" date="2020-06" db="EMBL/GenBank/DDBJ databases">
        <title>Unique genomic features of the anaerobic methanotrophic archaea.</title>
        <authorList>
            <person name="Chadwick G.L."/>
            <person name="Skennerton C.T."/>
            <person name="Laso-Perez R."/>
            <person name="Leu A.O."/>
            <person name="Speth D.R."/>
            <person name="Yu H."/>
            <person name="Morgan-Lang C."/>
            <person name="Hatzenpichler R."/>
            <person name="Goudeau D."/>
            <person name="Malmstrom R."/>
            <person name="Brazelton W.J."/>
            <person name="Woyke T."/>
            <person name="Hallam S.J."/>
            <person name="Tyson G.W."/>
            <person name="Wegener G."/>
            <person name="Boetius A."/>
            <person name="Orphan V."/>
        </authorList>
    </citation>
    <scope>NUCLEOTIDE SEQUENCE</scope>
</reference>
<evidence type="ECO:0000313" key="2">
    <source>
        <dbReference type="EMBL" id="QNO46131.1"/>
    </source>
</evidence>
<sequence>MRVSRRKPGTGKSHSFSQKATRTNVARGPKSSDRRKQLRPLLFFPWAIPALINARLPQPNRVVWSGAHGSAPNRLEFDVFIRTVYINPRHEHSCYLSLINAPLINSQVHQTIVRSIVAQVISL</sequence>
<dbReference type="AlphaFoldDB" id="A0A7G9YDP7"/>
<dbReference type="EMBL" id="MT631169">
    <property type="protein sequence ID" value="QNO46131.1"/>
    <property type="molecule type" value="Genomic_DNA"/>
</dbReference>
<protein>
    <submittedName>
        <fullName evidence="2">Uncharacterized protein</fullName>
    </submittedName>
</protein>
<evidence type="ECO:0000256" key="1">
    <source>
        <dbReference type="SAM" id="MobiDB-lite"/>
    </source>
</evidence>
<feature type="region of interest" description="Disordered" evidence="1">
    <location>
        <begin position="1"/>
        <end position="36"/>
    </location>
</feature>
<organism evidence="2">
    <name type="scientific">Candidatus Methanogaster sp. ANME-2c ERB4</name>
    <dbReference type="NCBI Taxonomy" id="2759911"/>
    <lineage>
        <taxon>Archaea</taxon>
        <taxon>Methanobacteriati</taxon>
        <taxon>Methanobacteriota</taxon>
        <taxon>Stenosarchaea group</taxon>
        <taxon>Methanomicrobia</taxon>
        <taxon>Methanosarcinales</taxon>
        <taxon>ANME-2 cluster</taxon>
        <taxon>Candidatus Methanogasteraceae</taxon>
        <taxon>Candidatus Methanogaster</taxon>
    </lineage>
</organism>
<gene>
    <name evidence="2" type="ORF">MFHEKKGA_00024</name>
</gene>
<proteinExistence type="predicted"/>